<protein>
    <submittedName>
        <fullName evidence="1">Uncharacterized protein</fullName>
    </submittedName>
</protein>
<sequence length="188" mass="21539">MLRNKTVFTREAARKNITAKSPPAYMKGSCFVSELSSIVDQYSQLRLRAGWKIFSRDGEVYGEAEGKAVPEAEIMEGIMGDESPLSYLQAAVCYHHLMEYSNRKTDVISTAILDDSYICQLDLFGHWGFGKLERSFNPIFFYDSLLHPAVIFFTYHQEGLEVIQKHVHRFAYASYTLKTLQRTWATVS</sequence>
<dbReference type="OrthoDB" id="2815576at2"/>
<gene>
    <name evidence="1" type="ORF">HLI_14980</name>
</gene>
<name>A0A410MFH9_9BACI</name>
<proteinExistence type="predicted"/>
<dbReference type="Proteomes" id="UP000287756">
    <property type="component" value="Chromosome"/>
</dbReference>
<organism evidence="1 2">
    <name type="scientific">Halobacillus litoralis</name>
    <dbReference type="NCBI Taxonomy" id="45668"/>
    <lineage>
        <taxon>Bacteria</taxon>
        <taxon>Bacillati</taxon>
        <taxon>Bacillota</taxon>
        <taxon>Bacilli</taxon>
        <taxon>Bacillales</taxon>
        <taxon>Bacillaceae</taxon>
        <taxon>Halobacillus</taxon>
    </lineage>
</organism>
<dbReference type="AlphaFoldDB" id="A0A410MFH9"/>
<dbReference type="KEGG" id="hli:HLI_14980"/>
<dbReference type="RefSeq" id="WP_128525683.1">
    <property type="nucleotide sequence ID" value="NZ_CANLVY010000001.1"/>
</dbReference>
<reference evidence="1 2" key="1">
    <citation type="submission" date="2018-01" db="EMBL/GenBank/DDBJ databases">
        <title>The whole genome sequencing and assembly of Halobacillus litoralis ERB031 strain.</title>
        <authorList>
            <person name="Lee S.-J."/>
            <person name="Park M.-K."/>
            <person name="Kim J.-Y."/>
            <person name="Lee Y.-J."/>
            <person name="Yi H."/>
            <person name="Bahn Y.-S."/>
            <person name="Kim J.F."/>
            <person name="Lee D.-W."/>
        </authorList>
    </citation>
    <scope>NUCLEOTIDE SEQUENCE [LARGE SCALE GENOMIC DNA]</scope>
    <source>
        <strain evidence="1 2">ERB 031</strain>
    </source>
</reference>
<evidence type="ECO:0000313" key="1">
    <source>
        <dbReference type="EMBL" id="QAS53406.1"/>
    </source>
</evidence>
<dbReference type="EMBL" id="CP026118">
    <property type="protein sequence ID" value="QAS53406.1"/>
    <property type="molecule type" value="Genomic_DNA"/>
</dbReference>
<evidence type="ECO:0000313" key="2">
    <source>
        <dbReference type="Proteomes" id="UP000287756"/>
    </source>
</evidence>
<accession>A0A410MFH9</accession>